<feature type="transmembrane region" description="Helical" evidence="10">
    <location>
        <begin position="32"/>
        <end position="53"/>
    </location>
</feature>
<feature type="transmembrane region" description="Helical" evidence="10">
    <location>
        <begin position="353"/>
        <end position="373"/>
    </location>
</feature>
<feature type="transmembrane region" description="Helical" evidence="10">
    <location>
        <begin position="421"/>
        <end position="442"/>
    </location>
</feature>
<keyword evidence="4" id="KW-1003">Cell membrane</keyword>
<feature type="transmembrane region" description="Helical" evidence="10">
    <location>
        <begin position="292"/>
        <end position="313"/>
    </location>
</feature>
<dbReference type="InterPro" id="IPR004638">
    <property type="entry name" value="EmrB-like"/>
</dbReference>
<feature type="transmembrane region" description="Helical" evidence="10">
    <location>
        <begin position="126"/>
        <end position="148"/>
    </location>
</feature>
<evidence type="ECO:0000256" key="7">
    <source>
        <dbReference type="ARBA" id="ARBA00023136"/>
    </source>
</evidence>
<feature type="transmembrane region" description="Helical" evidence="10">
    <location>
        <begin position="227"/>
        <end position="246"/>
    </location>
</feature>
<dbReference type="PANTHER" id="PTHR42718:SF9">
    <property type="entry name" value="MAJOR FACILITATOR SUPERFAMILY MULTIDRUG TRANSPORTER MFSC"/>
    <property type="match status" value="1"/>
</dbReference>
<keyword evidence="5 10" id="KW-0812">Transmembrane</keyword>
<dbReference type="NCBIfam" id="TIGR00711">
    <property type="entry name" value="efflux_EmrB"/>
    <property type="match status" value="1"/>
</dbReference>
<dbReference type="InterPro" id="IPR036259">
    <property type="entry name" value="MFS_trans_sf"/>
</dbReference>
<sequence>MTATPADPDQDAGPPQDAGSDAHTDTRIDSPLLRLMLVMLLGGVMGFLDTTIVNVGIDTLGEHFDTSLGTIEWVATGYLLAIAVTVPVSGWAAERFGGKTVWLVGLTVFLLGSALAAVAWDPGSLIAFRVLQGIGVGALEPTLLTMLARAAGPARAGKMIGIVGAVVTLGPILGPVLGGVILEHASWRWMFLINLPIGAVALLLAYRQIPADPPREGDPPPLDTRGIALLCPGFAAVVYGLSQAAGDDGFTGVHVVIALVVGAGLILGYVAHALRTTTTPLVDVRLFTNRTFASGIGAVFLTGFLLFSLLFLVPLYYQLAHDRGVMAAGLLLVPQGVGVWVAMPIAGRLYDRIGARAVIPVGGALAALGIIGFSSASGDTATGLLIAYSVVTGLGMGAVGAPAMSSVFGSVPPESVPSATAAVYLSNQIGGTFGIAIAALVLQNRGETRAVIPAFQGTFAYLIAVAAAVGVLGLAIRKAPSATPKDDLPAPAPEAVPDAVPEAVPAEQPAGRQA</sequence>
<dbReference type="PANTHER" id="PTHR42718">
    <property type="entry name" value="MAJOR FACILITATOR SUPERFAMILY MULTIDRUG TRANSPORTER MFSC"/>
    <property type="match status" value="1"/>
</dbReference>
<feature type="transmembrane region" description="Helical" evidence="10">
    <location>
        <begin position="100"/>
        <end position="120"/>
    </location>
</feature>
<dbReference type="SUPFAM" id="SSF103473">
    <property type="entry name" value="MFS general substrate transporter"/>
    <property type="match status" value="1"/>
</dbReference>
<feature type="transmembrane region" description="Helical" evidence="10">
    <location>
        <begin position="252"/>
        <end position="271"/>
    </location>
</feature>
<feature type="domain" description="Major facilitator superfamily (MFS) profile" evidence="11">
    <location>
        <begin position="35"/>
        <end position="482"/>
    </location>
</feature>
<comment type="similarity">
    <text evidence="2">Belongs to the major facilitator superfamily. EmrB family.</text>
</comment>
<dbReference type="InterPro" id="IPR011701">
    <property type="entry name" value="MFS"/>
</dbReference>
<evidence type="ECO:0000256" key="2">
    <source>
        <dbReference type="ARBA" id="ARBA00008537"/>
    </source>
</evidence>
<keyword evidence="3" id="KW-0813">Transport</keyword>
<evidence type="ECO:0000256" key="10">
    <source>
        <dbReference type="SAM" id="Phobius"/>
    </source>
</evidence>
<dbReference type="RefSeq" id="WP_358359797.1">
    <property type="nucleotide sequence ID" value="NZ_JBEZFP010000094.1"/>
</dbReference>
<keyword evidence="8" id="KW-0046">Antibiotic resistance</keyword>
<organism evidence="12 13">
    <name type="scientific">Streptodolium elevatio</name>
    <dbReference type="NCBI Taxonomy" id="3157996"/>
    <lineage>
        <taxon>Bacteria</taxon>
        <taxon>Bacillati</taxon>
        <taxon>Actinomycetota</taxon>
        <taxon>Actinomycetes</taxon>
        <taxon>Kitasatosporales</taxon>
        <taxon>Streptomycetaceae</taxon>
        <taxon>Streptodolium</taxon>
    </lineage>
</organism>
<keyword evidence="13" id="KW-1185">Reference proteome</keyword>
<feature type="compositionally biased region" description="Low complexity" evidence="9">
    <location>
        <begin position="1"/>
        <end position="19"/>
    </location>
</feature>
<comment type="subcellular location">
    <subcellularLocation>
        <location evidence="1">Cell membrane</location>
        <topology evidence="1">Multi-pass membrane protein</topology>
    </subcellularLocation>
</comment>
<feature type="compositionally biased region" description="Low complexity" evidence="9">
    <location>
        <begin position="493"/>
        <end position="514"/>
    </location>
</feature>
<dbReference type="PRINTS" id="PR01036">
    <property type="entry name" value="TCRTETB"/>
</dbReference>
<name>A0ABV3DPE0_9ACTN</name>
<evidence type="ECO:0000313" key="12">
    <source>
        <dbReference type="EMBL" id="MEU8137624.1"/>
    </source>
</evidence>
<dbReference type="EMBL" id="JBEZFP010000094">
    <property type="protein sequence ID" value="MEU8137624.1"/>
    <property type="molecule type" value="Genomic_DNA"/>
</dbReference>
<gene>
    <name evidence="12" type="ORF">AB0C36_29435</name>
</gene>
<evidence type="ECO:0000313" key="13">
    <source>
        <dbReference type="Proteomes" id="UP001551482"/>
    </source>
</evidence>
<comment type="caution">
    <text evidence="12">The sequence shown here is derived from an EMBL/GenBank/DDBJ whole genome shotgun (WGS) entry which is preliminary data.</text>
</comment>
<evidence type="ECO:0000256" key="9">
    <source>
        <dbReference type="SAM" id="MobiDB-lite"/>
    </source>
</evidence>
<feature type="transmembrane region" description="Helical" evidence="10">
    <location>
        <begin position="160"/>
        <end position="181"/>
    </location>
</feature>
<feature type="region of interest" description="Disordered" evidence="9">
    <location>
        <begin position="1"/>
        <end position="25"/>
    </location>
</feature>
<proteinExistence type="inferred from homology"/>
<feature type="transmembrane region" description="Helical" evidence="10">
    <location>
        <begin position="187"/>
        <end position="206"/>
    </location>
</feature>
<dbReference type="PROSITE" id="PS50850">
    <property type="entry name" value="MFS"/>
    <property type="match status" value="1"/>
</dbReference>
<protein>
    <submittedName>
        <fullName evidence="12">DHA2 family efflux MFS transporter permease subunit</fullName>
    </submittedName>
</protein>
<evidence type="ECO:0000256" key="4">
    <source>
        <dbReference type="ARBA" id="ARBA00022475"/>
    </source>
</evidence>
<dbReference type="Pfam" id="PF07690">
    <property type="entry name" value="MFS_1"/>
    <property type="match status" value="1"/>
</dbReference>
<reference evidence="12 13" key="1">
    <citation type="submission" date="2024-06" db="EMBL/GenBank/DDBJ databases">
        <title>The Natural Products Discovery Center: Release of the First 8490 Sequenced Strains for Exploring Actinobacteria Biosynthetic Diversity.</title>
        <authorList>
            <person name="Kalkreuter E."/>
            <person name="Kautsar S.A."/>
            <person name="Yang D."/>
            <person name="Bader C.D."/>
            <person name="Teijaro C.N."/>
            <person name="Fluegel L."/>
            <person name="Davis C.M."/>
            <person name="Simpson J.R."/>
            <person name="Lauterbach L."/>
            <person name="Steele A.D."/>
            <person name="Gui C."/>
            <person name="Meng S."/>
            <person name="Li G."/>
            <person name="Viehrig K."/>
            <person name="Ye F."/>
            <person name="Su P."/>
            <person name="Kiefer A.F."/>
            <person name="Nichols A."/>
            <person name="Cepeda A.J."/>
            <person name="Yan W."/>
            <person name="Fan B."/>
            <person name="Jiang Y."/>
            <person name="Adhikari A."/>
            <person name="Zheng C.-J."/>
            <person name="Schuster L."/>
            <person name="Cowan T.M."/>
            <person name="Smanski M.J."/>
            <person name="Chevrette M.G."/>
            <person name="De Carvalho L.P.S."/>
            <person name="Shen B."/>
        </authorList>
    </citation>
    <scope>NUCLEOTIDE SEQUENCE [LARGE SCALE GENOMIC DNA]</scope>
    <source>
        <strain evidence="12 13">NPDC048946</strain>
    </source>
</reference>
<evidence type="ECO:0000256" key="1">
    <source>
        <dbReference type="ARBA" id="ARBA00004651"/>
    </source>
</evidence>
<evidence type="ECO:0000256" key="8">
    <source>
        <dbReference type="ARBA" id="ARBA00023251"/>
    </source>
</evidence>
<evidence type="ECO:0000256" key="6">
    <source>
        <dbReference type="ARBA" id="ARBA00022989"/>
    </source>
</evidence>
<dbReference type="Proteomes" id="UP001551482">
    <property type="component" value="Unassembled WGS sequence"/>
</dbReference>
<feature type="transmembrane region" description="Helical" evidence="10">
    <location>
        <begin position="325"/>
        <end position="346"/>
    </location>
</feature>
<feature type="transmembrane region" description="Helical" evidence="10">
    <location>
        <begin position="73"/>
        <end position="93"/>
    </location>
</feature>
<evidence type="ECO:0000256" key="5">
    <source>
        <dbReference type="ARBA" id="ARBA00022692"/>
    </source>
</evidence>
<evidence type="ECO:0000256" key="3">
    <source>
        <dbReference type="ARBA" id="ARBA00022448"/>
    </source>
</evidence>
<accession>A0ABV3DPE0</accession>
<evidence type="ECO:0000259" key="11">
    <source>
        <dbReference type="PROSITE" id="PS50850"/>
    </source>
</evidence>
<feature type="transmembrane region" description="Helical" evidence="10">
    <location>
        <begin position="454"/>
        <end position="476"/>
    </location>
</feature>
<feature type="transmembrane region" description="Helical" evidence="10">
    <location>
        <begin position="385"/>
        <end position="409"/>
    </location>
</feature>
<keyword evidence="6 10" id="KW-1133">Transmembrane helix</keyword>
<dbReference type="InterPro" id="IPR020846">
    <property type="entry name" value="MFS_dom"/>
</dbReference>
<keyword evidence="7 10" id="KW-0472">Membrane</keyword>
<dbReference type="Gene3D" id="1.20.1250.20">
    <property type="entry name" value="MFS general substrate transporter like domains"/>
    <property type="match status" value="2"/>
</dbReference>
<feature type="region of interest" description="Disordered" evidence="9">
    <location>
        <begin position="482"/>
        <end position="514"/>
    </location>
</feature>